<dbReference type="InterPro" id="IPR035979">
    <property type="entry name" value="RBD_domain_sf"/>
</dbReference>
<evidence type="ECO:0000256" key="4">
    <source>
        <dbReference type="ARBA" id="ARBA00023186"/>
    </source>
</evidence>
<evidence type="ECO:0000313" key="12">
    <source>
        <dbReference type="Ensembl" id="ENSOTSP00005015384.1"/>
    </source>
</evidence>
<dbReference type="GO" id="GO:0003723">
    <property type="term" value="F:RNA binding"/>
    <property type="evidence" value="ECO:0007669"/>
    <property type="project" value="UniProtKB-UniRule"/>
</dbReference>
<gene>
    <name evidence="12" type="primary">DNAJC17</name>
</gene>
<evidence type="ECO:0000256" key="8">
    <source>
        <dbReference type="PROSITE-ProRule" id="PRU00176"/>
    </source>
</evidence>
<evidence type="ECO:0000259" key="11">
    <source>
        <dbReference type="PROSITE" id="PS50102"/>
    </source>
</evidence>
<evidence type="ECO:0000256" key="5">
    <source>
        <dbReference type="ARBA" id="ARBA00023242"/>
    </source>
</evidence>
<dbReference type="InterPro" id="IPR036869">
    <property type="entry name" value="J_dom_sf"/>
</dbReference>
<dbReference type="PANTHER" id="PTHR44313:SF1">
    <property type="entry name" value="DNAJ HOMOLOG SUBFAMILY C MEMBER 17"/>
    <property type="match status" value="1"/>
</dbReference>
<dbReference type="SUPFAM" id="SSF46565">
    <property type="entry name" value="Chaperone J-domain"/>
    <property type="match status" value="1"/>
</dbReference>
<feature type="domain" description="RRM" evidence="11">
    <location>
        <begin position="186"/>
        <end position="245"/>
    </location>
</feature>
<dbReference type="PRINTS" id="PR00625">
    <property type="entry name" value="JDOMAIN"/>
</dbReference>
<dbReference type="InterPro" id="IPR012677">
    <property type="entry name" value="Nucleotide-bd_a/b_plait_sf"/>
</dbReference>
<dbReference type="Ensembl" id="ENSOTST00005016775.2">
    <property type="protein sequence ID" value="ENSOTSP00005015384.1"/>
    <property type="gene ID" value="ENSOTSG00005007676.2"/>
</dbReference>
<keyword evidence="8" id="KW-0694">RNA-binding</keyword>
<dbReference type="Pfam" id="PF00226">
    <property type="entry name" value="DnaJ"/>
    <property type="match status" value="1"/>
</dbReference>
<keyword evidence="4" id="KW-0143">Chaperone</keyword>
<reference evidence="12" key="2">
    <citation type="submission" date="2025-09" db="UniProtKB">
        <authorList>
            <consortium name="Ensembl"/>
        </authorList>
    </citation>
    <scope>IDENTIFICATION</scope>
</reference>
<keyword evidence="9" id="KW-0175">Coiled coil</keyword>
<dbReference type="InterPro" id="IPR001623">
    <property type="entry name" value="DnaJ_domain"/>
</dbReference>
<evidence type="ECO:0000259" key="10">
    <source>
        <dbReference type="PROSITE" id="PS50076"/>
    </source>
</evidence>
<dbReference type="CDD" id="cd06257">
    <property type="entry name" value="DnaJ"/>
    <property type="match status" value="1"/>
</dbReference>
<dbReference type="GO" id="GO:0005681">
    <property type="term" value="C:spliceosomal complex"/>
    <property type="evidence" value="ECO:0007669"/>
    <property type="project" value="TreeGrafter"/>
</dbReference>
<evidence type="ECO:0000256" key="1">
    <source>
        <dbReference type="ARBA" id="ARBA00004123"/>
    </source>
</evidence>
<dbReference type="InterPro" id="IPR052094">
    <property type="entry name" value="Pre-mRNA-splicing_ERAD"/>
</dbReference>
<proteinExistence type="predicted"/>
<evidence type="ECO:0000256" key="3">
    <source>
        <dbReference type="ARBA" id="ARBA00022490"/>
    </source>
</evidence>
<dbReference type="AlphaFoldDB" id="A0A8C8CQY5"/>
<feature type="domain" description="J" evidence="10">
    <location>
        <begin position="13"/>
        <end position="78"/>
    </location>
</feature>
<dbReference type="PROSITE" id="PS50076">
    <property type="entry name" value="DNAJ_2"/>
    <property type="match status" value="1"/>
</dbReference>
<dbReference type="PANTHER" id="PTHR44313">
    <property type="entry name" value="DNAJ HOMOLOG SUBFAMILY C MEMBER 17"/>
    <property type="match status" value="1"/>
</dbReference>
<dbReference type="SUPFAM" id="SSF54928">
    <property type="entry name" value="RNA-binding domain, RBD"/>
    <property type="match status" value="1"/>
</dbReference>
<keyword evidence="3" id="KW-0963">Cytoplasm</keyword>
<reference evidence="12" key="1">
    <citation type="submission" date="2025-08" db="UniProtKB">
        <authorList>
            <consortium name="Ensembl"/>
        </authorList>
    </citation>
    <scope>IDENTIFICATION</scope>
</reference>
<dbReference type="FunFam" id="1.10.287.110:FF:000059">
    <property type="entry name" value="dnaJ homolog subfamily C member 17"/>
    <property type="match status" value="1"/>
</dbReference>
<keyword evidence="5" id="KW-0539">Nucleus</keyword>
<dbReference type="CDD" id="cd12429">
    <property type="entry name" value="RRM_DNAJC17"/>
    <property type="match status" value="1"/>
</dbReference>
<sequence>MTGKTAKDLLQMDLYGLLGIKDTATAKEIKKAYRQKALTCHPDKNPDNPKAADLFHQLSQALEVLTDAAARAAYDKICAAKKHAEERNNKLDAKRRKIKLDLEARERQAEAHSAEQFQNTRTLEEEIARLREEGSRQLQEEQRLIKEQIQRERETQLHHTGTSDYTSTGTLKWKCSKEDDTNGGYSQDFIFSLLSKYGDVLNVLISSKKRGSAVVEFETVKAAELAYKNESGLTANPLKISWLEGRPEVITPVVSQVQQTTGQYFPPIQGALSSERDYESVVLMKMRQAAERQRLIEEMQREDEENAA</sequence>
<evidence type="ECO:0000256" key="9">
    <source>
        <dbReference type="SAM" id="Coils"/>
    </source>
</evidence>
<dbReference type="Gene3D" id="3.30.70.330">
    <property type="match status" value="1"/>
</dbReference>
<evidence type="ECO:0000256" key="2">
    <source>
        <dbReference type="ARBA" id="ARBA00004496"/>
    </source>
</evidence>
<dbReference type="PROSITE" id="PS50102">
    <property type="entry name" value="RRM"/>
    <property type="match status" value="1"/>
</dbReference>
<accession>A0A8C8CQY5</accession>
<dbReference type="Gene3D" id="1.10.287.110">
    <property type="entry name" value="DnaJ domain"/>
    <property type="match status" value="1"/>
</dbReference>
<name>A0A8C8CQY5_ONCTS</name>
<dbReference type="Pfam" id="PF00076">
    <property type="entry name" value="RRM_1"/>
    <property type="match status" value="1"/>
</dbReference>
<comment type="function">
    <text evidence="6">May negatively affect PAX8-induced thyroglobulin/TG transcription.</text>
</comment>
<dbReference type="InterPro" id="IPR000504">
    <property type="entry name" value="RRM_dom"/>
</dbReference>
<protein>
    <recommendedName>
        <fullName evidence="7">DnaJ homolog subfamily C member 17</fullName>
    </recommendedName>
</protein>
<evidence type="ECO:0000256" key="6">
    <source>
        <dbReference type="ARBA" id="ARBA00053783"/>
    </source>
</evidence>
<feature type="coiled-coil region" evidence="9">
    <location>
        <begin position="81"/>
        <end position="155"/>
    </location>
</feature>
<dbReference type="GO" id="GO:0005737">
    <property type="term" value="C:cytoplasm"/>
    <property type="evidence" value="ECO:0007669"/>
    <property type="project" value="UniProtKB-SubCell"/>
</dbReference>
<evidence type="ECO:0000256" key="7">
    <source>
        <dbReference type="ARBA" id="ARBA00074360"/>
    </source>
</evidence>
<evidence type="ECO:0000313" key="13">
    <source>
        <dbReference type="Proteomes" id="UP000694402"/>
    </source>
</evidence>
<organism evidence="12 13">
    <name type="scientific">Oncorhynchus tshawytscha</name>
    <name type="common">Chinook salmon</name>
    <name type="synonym">Salmo tshawytscha</name>
    <dbReference type="NCBI Taxonomy" id="74940"/>
    <lineage>
        <taxon>Eukaryota</taxon>
        <taxon>Metazoa</taxon>
        <taxon>Chordata</taxon>
        <taxon>Craniata</taxon>
        <taxon>Vertebrata</taxon>
        <taxon>Euteleostomi</taxon>
        <taxon>Actinopterygii</taxon>
        <taxon>Neopterygii</taxon>
        <taxon>Teleostei</taxon>
        <taxon>Protacanthopterygii</taxon>
        <taxon>Salmoniformes</taxon>
        <taxon>Salmonidae</taxon>
        <taxon>Salmoninae</taxon>
        <taxon>Oncorhynchus</taxon>
    </lineage>
</organism>
<comment type="subcellular location">
    <subcellularLocation>
        <location evidence="2">Cytoplasm</location>
    </subcellularLocation>
    <subcellularLocation>
        <location evidence="1">Nucleus</location>
    </subcellularLocation>
</comment>
<dbReference type="InterPro" id="IPR034254">
    <property type="entry name" value="DNAJC17_RRM"/>
</dbReference>
<keyword evidence="13" id="KW-1185">Reference proteome</keyword>
<dbReference type="GO" id="GO:0000390">
    <property type="term" value="P:spliceosomal complex disassembly"/>
    <property type="evidence" value="ECO:0007669"/>
    <property type="project" value="TreeGrafter"/>
</dbReference>
<dbReference type="Proteomes" id="UP000694402">
    <property type="component" value="Unassembled WGS sequence"/>
</dbReference>
<dbReference type="GeneTree" id="ENSGT00940000155132"/>
<dbReference type="SMART" id="SM00271">
    <property type="entry name" value="DnaJ"/>
    <property type="match status" value="1"/>
</dbReference>